<keyword evidence="11 12" id="KW-0030">Aminoacyl-tRNA synthetase</keyword>
<dbReference type="SMART" id="SM00863">
    <property type="entry name" value="tRNA_SAD"/>
    <property type="match status" value="1"/>
</dbReference>
<dbReference type="PANTHER" id="PTHR11777:SF9">
    <property type="entry name" value="ALANINE--TRNA LIGASE, CYTOPLASMIC"/>
    <property type="match status" value="1"/>
</dbReference>
<feature type="binding site" evidence="12">
    <location>
        <position position="600"/>
    </location>
    <ligand>
        <name>Zn(2+)</name>
        <dbReference type="ChEBI" id="CHEBI:29105"/>
    </ligand>
</feature>
<evidence type="ECO:0000256" key="4">
    <source>
        <dbReference type="ARBA" id="ARBA00022598"/>
    </source>
</evidence>
<dbReference type="HAMAP" id="MF_00036_B">
    <property type="entry name" value="Ala_tRNA_synth_B"/>
    <property type="match status" value="1"/>
</dbReference>
<evidence type="ECO:0000256" key="5">
    <source>
        <dbReference type="ARBA" id="ARBA00022723"/>
    </source>
</evidence>
<dbReference type="NCBIfam" id="TIGR00344">
    <property type="entry name" value="alaS"/>
    <property type="match status" value="1"/>
</dbReference>
<dbReference type="Gene3D" id="3.30.980.10">
    <property type="entry name" value="Threonyl-trna Synthetase, Chain A, domain 2"/>
    <property type="match status" value="1"/>
</dbReference>
<evidence type="ECO:0000256" key="10">
    <source>
        <dbReference type="ARBA" id="ARBA00022917"/>
    </source>
</evidence>
<evidence type="ECO:0000256" key="6">
    <source>
        <dbReference type="ARBA" id="ARBA00022741"/>
    </source>
</evidence>
<keyword evidence="8 12" id="KW-0067">ATP-binding</keyword>
<keyword evidence="9 12" id="KW-0694">RNA-binding</keyword>
<name>A0AB37QT77_9PSED</name>
<dbReference type="InterPro" id="IPR018164">
    <property type="entry name" value="Ala-tRNA-synth_IIc_N"/>
</dbReference>
<dbReference type="InterPro" id="IPR018162">
    <property type="entry name" value="Ala-tRNA-ligase_IIc_anticod-bd"/>
</dbReference>
<dbReference type="InterPro" id="IPR018165">
    <property type="entry name" value="Ala-tRNA-synth_IIc_core"/>
</dbReference>
<dbReference type="Gene3D" id="6.10.250.550">
    <property type="match status" value="1"/>
</dbReference>
<dbReference type="GO" id="GO:0004813">
    <property type="term" value="F:alanine-tRNA ligase activity"/>
    <property type="evidence" value="ECO:0007669"/>
    <property type="project" value="UniProtKB-UniRule"/>
</dbReference>
<dbReference type="GO" id="GO:0008270">
    <property type="term" value="F:zinc ion binding"/>
    <property type="evidence" value="ECO:0007669"/>
    <property type="project" value="UniProtKB-UniRule"/>
</dbReference>
<dbReference type="CDD" id="cd00673">
    <property type="entry name" value="AlaRS_core"/>
    <property type="match status" value="1"/>
</dbReference>
<dbReference type="EC" id="6.1.1.7" evidence="12"/>
<dbReference type="PROSITE" id="PS50860">
    <property type="entry name" value="AA_TRNA_LIGASE_II_ALA"/>
    <property type="match status" value="1"/>
</dbReference>
<dbReference type="InterPro" id="IPR023033">
    <property type="entry name" value="Ala_tRNA_ligase_euk/bac"/>
</dbReference>
<dbReference type="SUPFAM" id="SSF101353">
    <property type="entry name" value="Putative anticodon-binding domain of alanyl-tRNA synthetase (AlaRS)"/>
    <property type="match status" value="1"/>
</dbReference>
<feature type="domain" description="Alanyl-transfer RNA synthetases family profile" evidence="14">
    <location>
        <begin position="35"/>
        <end position="742"/>
    </location>
</feature>
<dbReference type="Pfam" id="PF02272">
    <property type="entry name" value="DHHA1"/>
    <property type="match status" value="1"/>
</dbReference>
<evidence type="ECO:0000256" key="2">
    <source>
        <dbReference type="ARBA" id="ARBA00008226"/>
    </source>
</evidence>
<feature type="binding site" evidence="12">
    <location>
        <position position="596"/>
    </location>
    <ligand>
        <name>Zn(2+)</name>
        <dbReference type="ChEBI" id="CHEBI:29105"/>
    </ligand>
</feature>
<evidence type="ECO:0000259" key="14">
    <source>
        <dbReference type="PROSITE" id="PS50860"/>
    </source>
</evidence>
<keyword evidence="6 12" id="KW-0547">Nucleotide-binding</keyword>
<dbReference type="InterPro" id="IPR009000">
    <property type="entry name" value="Transl_B-barrel_sf"/>
</dbReference>
<comment type="similarity">
    <text evidence="2 12">Belongs to the class-II aminoacyl-tRNA synthetase family.</text>
</comment>
<keyword evidence="10 12" id="KW-0648">Protein biosynthesis</keyword>
<dbReference type="FunFam" id="3.10.310.40:FF:000001">
    <property type="entry name" value="Alanine--tRNA ligase"/>
    <property type="match status" value="1"/>
</dbReference>
<organism evidence="15 16">
    <name type="scientific">Pseudomonas coronafaciens pv. garcae</name>
    <dbReference type="NCBI Taxonomy" id="251653"/>
    <lineage>
        <taxon>Bacteria</taxon>
        <taxon>Pseudomonadati</taxon>
        <taxon>Pseudomonadota</taxon>
        <taxon>Gammaproteobacteria</taxon>
        <taxon>Pseudomonadales</taxon>
        <taxon>Pseudomonadaceae</taxon>
        <taxon>Pseudomonas</taxon>
        <taxon>Pseudomonas coronafaciens</taxon>
    </lineage>
</organism>
<comment type="cofactor">
    <cofactor evidence="12">
        <name>Zn(2+)</name>
        <dbReference type="ChEBI" id="CHEBI:29105"/>
    </cofactor>
    <text evidence="12">Binds 1 zinc ion per subunit.</text>
</comment>
<keyword evidence="13" id="KW-0175">Coiled coil</keyword>
<comment type="caution">
    <text evidence="15">The sequence shown here is derived from an EMBL/GenBank/DDBJ whole genome shotgun (WGS) entry which is preliminary data.</text>
</comment>
<proteinExistence type="inferred from homology"/>
<evidence type="ECO:0000256" key="1">
    <source>
        <dbReference type="ARBA" id="ARBA00004496"/>
    </source>
</evidence>
<dbReference type="Gene3D" id="3.10.310.40">
    <property type="match status" value="1"/>
</dbReference>
<feature type="coiled-coil region" evidence="13">
    <location>
        <begin position="758"/>
        <end position="792"/>
    </location>
</feature>
<dbReference type="InterPro" id="IPR003156">
    <property type="entry name" value="DHHA1_dom"/>
</dbReference>
<keyword evidence="7 12" id="KW-0862">Zinc</keyword>
<dbReference type="Gene3D" id="3.30.930.10">
    <property type="entry name" value="Bira Bifunctional Protein, Domain 2"/>
    <property type="match status" value="1"/>
</dbReference>
<dbReference type="InterPro" id="IPR045864">
    <property type="entry name" value="aa-tRNA-synth_II/BPL/LPL"/>
</dbReference>
<evidence type="ECO:0000256" key="13">
    <source>
        <dbReference type="SAM" id="Coils"/>
    </source>
</evidence>
<dbReference type="InterPro" id="IPR050058">
    <property type="entry name" value="Ala-tRNA_ligase"/>
</dbReference>
<dbReference type="Gene3D" id="3.30.54.20">
    <property type="match status" value="1"/>
</dbReference>
<dbReference type="GO" id="GO:0005829">
    <property type="term" value="C:cytosol"/>
    <property type="evidence" value="ECO:0007669"/>
    <property type="project" value="TreeGrafter"/>
</dbReference>
<dbReference type="SUPFAM" id="SSF55186">
    <property type="entry name" value="ThrRS/AlaRS common domain"/>
    <property type="match status" value="1"/>
</dbReference>
<gene>
    <name evidence="12" type="primary">alaS</name>
    <name evidence="15" type="ORF">ALP74_04208</name>
</gene>
<dbReference type="Pfam" id="PF07973">
    <property type="entry name" value="tRNA_SAD"/>
    <property type="match status" value="1"/>
</dbReference>
<dbReference type="GO" id="GO:0002161">
    <property type="term" value="F:aminoacyl-tRNA deacylase activity"/>
    <property type="evidence" value="ECO:0007669"/>
    <property type="project" value="TreeGrafter"/>
</dbReference>
<dbReference type="PANTHER" id="PTHR11777">
    <property type="entry name" value="ALANYL-TRNA SYNTHETASE"/>
    <property type="match status" value="1"/>
</dbReference>
<dbReference type="InterPro" id="IPR018163">
    <property type="entry name" value="Thr/Ala-tRNA-synth_IIc_edit"/>
</dbReference>
<dbReference type="GO" id="GO:0000049">
    <property type="term" value="F:tRNA binding"/>
    <property type="evidence" value="ECO:0007669"/>
    <property type="project" value="UniProtKB-KW"/>
</dbReference>
<dbReference type="InterPro" id="IPR012947">
    <property type="entry name" value="tRNA_SAD"/>
</dbReference>
<evidence type="ECO:0000256" key="3">
    <source>
        <dbReference type="ARBA" id="ARBA00022555"/>
    </source>
</evidence>
<dbReference type="SUPFAM" id="SSF50447">
    <property type="entry name" value="Translation proteins"/>
    <property type="match status" value="1"/>
</dbReference>
<feature type="binding site" evidence="12">
    <location>
        <position position="703"/>
    </location>
    <ligand>
        <name>Zn(2+)</name>
        <dbReference type="ChEBI" id="CHEBI:29105"/>
    </ligand>
</feature>
<evidence type="ECO:0000256" key="11">
    <source>
        <dbReference type="ARBA" id="ARBA00023146"/>
    </source>
</evidence>
<comment type="catalytic activity">
    <reaction evidence="12">
        <text>tRNA(Ala) + L-alanine + ATP = L-alanyl-tRNA(Ala) + AMP + diphosphate</text>
        <dbReference type="Rhea" id="RHEA:12540"/>
        <dbReference type="Rhea" id="RHEA-COMP:9657"/>
        <dbReference type="Rhea" id="RHEA-COMP:9923"/>
        <dbReference type="ChEBI" id="CHEBI:30616"/>
        <dbReference type="ChEBI" id="CHEBI:33019"/>
        <dbReference type="ChEBI" id="CHEBI:57972"/>
        <dbReference type="ChEBI" id="CHEBI:78442"/>
        <dbReference type="ChEBI" id="CHEBI:78497"/>
        <dbReference type="ChEBI" id="CHEBI:456215"/>
        <dbReference type="EC" id="6.1.1.7"/>
    </reaction>
</comment>
<dbReference type="EMBL" id="RBSH01000063">
    <property type="protein sequence ID" value="RMS04827.1"/>
    <property type="molecule type" value="Genomic_DNA"/>
</dbReference>
<dbReference type="AlphaFoldDB" id="A0AB37QT77"/>
<comment type="function">
    <text evidence="12">Catalyzes the attachment of alanine to tRNA(Ala) in a two-step reaction: alanine is first activated by ATP to form Ala-AMP and then transferred to the acceptor end of tRNA(Ala). Also edits incorrectly charged Ser-tRNA(Ala) and Gly-tRNA(Ala) via its editing domain.</text>
</comment>
<dbReference type="GO" id="GO:0006419">
    <property type="term" value="P:alanyl-tRNA aminoacylation"/>
    <property type="evidence" value="ECO:0007669"/>
    <property type="project" value="UniProtKB-UniRule"/>
</dbReference>
<evidence type="ECO:0000256" key="9">
    <source>
        <dbReference type="ARBA" id="ARBA00022884"/>
    </source>
</evidence>
<dbReference type="SUPFAM" id="SSF55681">
    <property type="entry name" value="Class II aaRS and biotin synthetases"/>
    <property type="match status" value="1"/>
</dbReference>
<keyword evidence="5 12" id="KW-0479">Metal-binding</keyword>
<dbReference type="InterPro" id="IPR002318">
    <property type="entry name" value="Ala-tRNA-lgiase_IIc"/>
</dbReference>
<reference evidence="15 16" key="1">
    <citation type="submission" date="2018-08" db="EMBL/GenBank/DDBJ databases">
        <title>Recombination of ecologically and evolutionarily significant loci maintains genetic cohesion in the Pseudomonas syringae species complex.</title>
        <authorList>
            <person name="Dillon M."/>
            <person name="Thakur S."/>
            <person name="Almeida R.N.D."/>
            <person name="Weir B.S."/>
            <person name="Guttman D.S."/>
        </authorList>
    </citation>
    <scope>NUCLEOTIDE SEQUENCE [LARGE SCALE GENOMIC DNA]</scope>
    <source>
        <strain evidence="15 16">ICMP 5019</strain>
    </source>
</reference>
<dbReference type="FunFam" id="3.30.930.10:FF:000004">
    <property type="entry name" value="Alanine--tRNA ligase"/>
    <property type="match status" value="1"/>
</dbReference>
<comment type="domain">
    <text evidence="12">Consists of three domains; the N-terminal catalytic domain, the editing domain and the C-terminal C-Ala domain. The editing domain removes incorrectly charged amino acids, while the C-Ala domain, along with tRNA(Ala), serves as a bridge to cooperatively bring together the editing and aminoacylation centers thus stimulating deacylation of misacylated tRNAs.</text>
</comment>
<dbReference type="Pfam" id="PF01411">
    <property type="entry name" value="tRNA-synt_2c"/>
    <property type="match status" value="1"/>
</dbReference>
<evidence type="ECO:0000313" key="15">
    <source>
        <dbReference type="EMBL" id="RMS04827.1"/>
    </source>
</evidence>
<comment type="subcellular location">
    <subcellularLocation>
        <location evidence="1 12">Cytoplasm</location>
    </subcellularLocation>
</comment>
<evidence type="ECO:0000256" key="7">
    <source>
        <dbReference type="ARBA" id="ARBA00022833"/>
    </source>
</evidence>
<dbReference type="FunFam" id="2.40.30.130:FF:000001">
    <property type="entry name" value="Alanine--tRNA ligase"/>
    <property type="match status" value="1"/>
</dbReference>
<feature type="binding site" evidence="12">
    <location>
        <position position="699"/>
    </location>
    <ligand>
        <name>Zn(2+)</name>
        <dbReference type="ChEBI" id="CHEBI:29105"/>
    </ligand>
</feature>
<dbReference type="GO" id="GO:0005524">
    <property type="term" value="F:ATP binding"/>
    <property type="evidence" value="ECO:0007669"/>
    <property type="project" value="UniProtKB-UniRule"/>
</dbReference>
<keyword evidence="12" id="KW-0963">Cytoplasm</keyword>
<sequence>MYRGRNAYIMRPFAVATSFDVMYLPLAAVSVEEPMKSAEIREAFLGFFEEQGHTRVASSSLIPGNDPTLLFTNAGMNQFKDCFLGQEKRAYTRAVTSQKCVRAGGKHNDLENVGYTARHHTFFEMLGNFSFGDYFKRDAITYAWTFLTSEKWLNLPKEKLWVTVYATDDEAYDIWTKEIGVPAERMVRIGDNKGAPYASDNFWTMGDTGPCGPCSEIFFDHGPEIWGGPPGSPEEDGDRYIEIWNNVFMQFNRTADGVLHPLPAPSVDTGMGLERVSAVLQHVHSNYEIDLFQSLLAASAKAIGCNNENQASLKVVADHIRSCGFLIADGVLPSNEGRGYVLRRIIRRACRHGNKLGAKGSFFYQIVAALVAEMGSAFPELVQQQSHIERVLKGEEEQFAKTLEQGLKILEQDLAELKGTVVPGEVVFKLYDTYGFPMDLTGDIARERNLTLDEEGFEREMDAQRVRARSASSFGMDYNSLVKVDVATQFTGYSATTGSATVVALYKEGLSVTHLSEGEEGVVILDSTPFYAESGGQIGDSGFLLAGDARFDVSDTTKTGGAFLHHGVVASGSLNVGARVETQVADEVRDATALNHSATHLLHAALRQVLGDHVQQKGSLVDSQRLRFDFSHFEAIKPDQLRALEDIVNAEIRKNTPVMTEETDIETAKKKGAMALFGEKYGDSVRVLSMGGEFSVELCGGIHAKRTGDISLFKIVSEGGVAAGVRRIEAVTGAAALAWLNSAEDQLKEAATLVKGNRDNLLDKLTAVLERNRLLEKQLEQLQAKAASAAGDDLSSAAQDVKGVKVLATRLDGQDGKALLALVDQLKNKLGRAVILLGSVHEDKVVLVAGVTKDLTGQLKAGDLMKQAAAAVGGKGGGRPDMAQGGGVDASALDAALALTVPFVEQGI</sequence>
<evidence type="ECO:0000256" key="12">
    <source>
        <dbReference type="HAMAP-Rule" id="MF_00036"/>
    </source>
</evidence>
<protein>
    <recommendedName>
        <fullName evidence="12">Alanine--tRNA ligase</fullName>
        <ecNumber evidence="12">6.1.1.7</ecNumber>
    </recommendedName>
    <alternativeName>
        <fullName evidence="12">Alanyl-tRNA synthetase</fullName>
        <shortName evidence="12">AlaRS</shortName>
    </alternativeName>
</protein>
<dbReference type="FunFam" id="3.30.54.20:FF:000001">
    <property type="entry name" value="Alanine--tRNA ligase"/>
    <property type="match status" value="1"/>
</dbReference>
<evidence type="ECO:0000313" key="16">
    <source>
        <dbReference type="Proteomes" id="UP000272613"/>
    </source>
</evidence>
<dbReference type="GO" id="GO:0045892">
    <property type="term" value="P:negative regulation of DNA-templated transcription"/>
    <property type="evidence" value="ECO:0007669"/>
    <property type="project" value="TreeGrafter"/>
</dbReference>
<accession>A0AB37QT77</accession>
<dbReference type="FunFam" id="3.30.980.10:FF:000004">
    <property type="entry name" value="Alanine--tRNA ligase, cytoplasmic"/>
    <property type="match status" value="1"/>
</dbReference>
<dbReference type="Proteomes" id="UP000272613">
    <property type="component" value="Unassembled WGS sequence"/>
</dbReference>
<keyword evidence="3 12" id="KW-0820">tRNA-binding</keyword>
<dbReference type="PRINTS" id="PR00980">
    <property type="entry name" value="TRNASYNTHALA"/>
</dbReference>
<evidence type="ECO:0000256" key="8">
    <source>
        <dbReference type="ARBA" id="ARBA00022840"/>
    </source>
</evidence>
<dbReference type="Gene3D" id="2.40.30.130">
    <property type="match status" value="1"/>
</dbReference>
<keyword evidence="4 12" id="KW-0436">Ligase</keyword>